<dbReference type="AlphaFoldDB" id="A0A967BDV2"/>
<dbReference type="InterPro" id="IPR042099">
    <property type="entry name" value="ANL_N_sf"/>
</dbReference>
<dbReference type="Pfam" id="PF13193">
    <property type="entry name" value="AMP-binding_C"/>
    <property type="match status" value="1"/>
</dbReference>
<dbReference type="InterPro" id="IPR025110">
    <property type="entry name" value="AMP-bd_C"/>
</dbReference>
<dbReference type="GO" id="GO:0016877">
    <property type="term" value="F:ligase activity, forming carbon-sulfur bonds"/>
    <property type="evidence" value="ECO:0007669"/>
    <property type="project" value="UniProtKB-ARBA"/>
</dbReference>
<name>A0A967BDV2_9RHOB</name>
<dbReference type="PANTHER" id="PTHR43767:SF7">
    <property type="entry name" value="MEDIUM_LONG-CHAIN-FATTY-ACID--COA LIGASE FADD8"/>
    <property type="match status" value="1"/>
</dbReference>
<dbReference type="PANTHER" id="PTHR43767">
    <property type="entry name" value="LONG-CHAIN-FATTY-ACID--COA LIGASE"/>
    <property type="match status" value="1"/>
</dbReference>
<keyword evidence="4" id="KW-1185">Reference proteome</keyword>
<comment type="caution">
    <text evidence="3">The sequence shown here is derived from an EMBL/GenBank/DDBJ whole genome shotgun (WGS) entry which is preliminary data.</text>
</comment>
<gene>
    <name evidence="3" type="ORF">HAT86_12675</name>
</gene>
<dbReference type="Gene3D" id="3.40.50.12780">
    <property type="entry name" value="N-terminal domain of ligase-like"/>
    <property type="match status" value="1"/>
</dbReference>
<evidence type="ECO:0000313" key="4">
    <source>
        <dbReference type="Proteomes" id="UP000639775"/>
    </source>
</evidence>
<evidence type="ECO:0000313" key="3">
    <source>
        <dbReference type="EMBL" id="NHQ75309.1"/>
    </source>
</evidence>
<dbReference type="EMBL" id="JAAORB010000030">
    <property type="protein sequence ID" value="NHQ75309.1"/>
    <property type="molecule type" value="Genomic_DNA"/>
</dbReference>
<evidence type="ECO:0000259" key="1">
    <source>
        <dbReference type="Pfam" id="PF00501"/>
    </source>
</evidence>
<dbReference type="Proteomes" id="UP000639775">
    <property type="component" value="Unassembled WGS sequence"/>
</dbReference>
<dbReference type="InterPro" id="IPR045851">
    <property type="entry name" value="AMP-bd_C_sf"/>
</dbReference>
<accession>A0A967BDV2</accession>
<reference evidence="3" key="1">
    <citation type="submission" date="2020-03" db="EMBL/GenBank/DDBJ databases">
        <title>Roseovarius gahaiensis sp. nov., isolated from Gahai Saline Lake, China.</title>
        <authorList>
            <person name="Sun X."/>
        </authorList>
    </citation>
    <scope>NUCLEOTIDE SEQUENCE</scope>
    <source>
        <strain evidence="3">GH877</strain>
    </source>
</reference>
<dbReference type="SUPFAM" id="SSF56801">
    <property type="entry name" value="Acetyl-CoA synthetase-like"/>
    <property type="match status" value="1"/>
</dbReference>
<organism evidence="3 4">
    <name type="scientific">Roseovarius gahaiensis</name>
    <dbReference type="NCBI Taxonomy" id="2716691"/>
    <lineage>
        <taxon>Bacteria</taxon>
        <taxon>Pseudomonadati</taxon>
        <taxon>Pseudomonadota</taxon>
        <taxon>Alphaproteobacteria</taxon>
        <taxon>Rhodobacterales</taxon>
        <taxon>Roseobacteraceae</taxon>
        <taxon>Roseovarius</taxon>
    </lineage>
</organism>
<dbReference type="InterPro" id="IPR020845">
    <property type="entry name" value="AMP-binding_CS"/>
</dbReference>
<dbReference type="InterPro" id="IPR050237">
    <property type="entry name" value="ATP-dep_AMP-bd_enzyme"/>
</dbReference>
<dbReference type="RefSeq" id="WP_167198281.1">
    <property type="nucleotide sequence ID" value="NZ_JAAORB010000030.1"/>
</dbReference>
<sequence>MQTVANLSNFLVLAARQFPDRPAIIHGDLSQSWAQTRARVGALAAGLRDELGIEPGDRVVVHLPNGAPLLESMWAVWSIGAIWVPSNIRSMPKDLAWIFESTGARGLICDAEARDHVGIEADTLETRLVSGGQNDPYEALLARHTGADLRPMVMQYGDPAWFFMTSGTTSKPKAAILTHGQMAYIVTNHIADLMPGLSERDVSLAVAPLSHGAGTHYLIQSARGGATVIPEGRSFDAAEAWALVERYGVTNMFTVPTILKMLVEHPDVASRDHSSLRHVIYAGAPMFAVDQRRALLALGPVLVQYYGLGEVTGCITGLHPDLHGDPDRTGSCGVARTGMQIDIQDPEGRSLPSGEIGEICTIGPGVCAGYWNNEQATAKSFRDGWFLTGDMGYLDANGFLYLTGRASEMYISGGSNLSPREIEEELLEHDAVQEVCVFGVPDDKWGEIGVAIAVTDADADLSGESLRAFLKSRLTGYKVPARIEIREALPKSPNGKIVRKDVRAEWIASQPANTGDRT</sequence>
<protein>
    <submittedName>
        <fullName evidence="3">AMP-binding protein</fullName>
    </submittedName>
</protein>
<evidence type="ECO:0000259" key="2">
    <source>
        <dbReference type="Pfam" id="PF13193"/>
    </source>
</evidence>
<dbReference type="Pfam" id="PF00501">
    <property type="entry name" value="AMP-binding"/>
    <property type="match status" value="1"/>
</dbReference>
<dbReference type="Gene3D" id="3.30.300.30">
    <property type="match status" value="1"/>
</dbReference>
<proteinExistence type="predicted"/>
<feature type="domain" description="AMP-binding enzyme C-terminal" evidence="2">
    <location>
        <begin position="421"/>
        <end position="496"/>
    </location>
</feature>
<dbReference type="InterPro" id="IPR000873">
    <property type="entry name" value="AMP-dep_synth/lig_dom"/>
</dbReference>
<dbReference type="PROSITE" id="PS00455">
    <property type="entry name" value="AMP_BINDING"/>
    <property type="match status" value="1"/>
</dbReference>
<feature type="domain" description="AMP-dependent synthetase/ligase" evidence="1">
    <location>
        <begin position="14"/>
        <end position="371"/>
    </location>
</feature>